<dbReference type="GO" id="GO:0006952">
    <property type="term" value="P:defense response"/>
    <property type="evidence" value="ECO:0007669"/>
    <property type="project" value="InterPro"/>
</dbReference>
<dbReference type="Ensembl" id="ENSFALT00000038708.1">
    <property type="protein sequence ID" value="ENSFALP00000024651.1"/>
    <property type="gene ID" value="ENSFALG00000025114.1"/>
</dbReference>
<name>A0A803VPJ5_FICAL</name>
<dbReference type="Pfam" id="PF00711">
    <property type="entry name" value="Defensin_beta"/>
    <property type="match status" value="1"/>
</dbReference>
<keyword evidence="3" id="KW-1185">Reference proteome</keyword>
<evidence type="ECO:0000313" key="3">
    <source>
        <dbReference type="Proteomes" id="UP000016665"/>
    </source>
</evidence>
<feature type="domain" description="Beta-defensin-like" evidence="1">
    <location>
        <begin position="21"/>
        <end position="52"/>
    </location>
</feature>
<dbReference type="AlphaFoldDB" id="A0A803VPJ5"/>
<sequence length="53" mass="5852">MKALGGTLYPSFPMKTGIKNACQLLGGYCTYWKCRPSTRPIGKCSAFTICCKR</sequence>
<dbReference type="GO" id="GO:0005576">
    <property type="term" value="C:extracellular region"/>
    <property type="evidence" value="ECO:0007669"/>
    <property type="project" value="InterPro"/>
</dbReference>
<dbReference type="SUPFAM" id="SSF57392">
    <property type="entry name" value="Defensin-like"/>
    <property type="match status" value="1"/>
</dbReference>
<proteinExistence type="predicted"/>
<dbReference type="InterPro" id="IPR001855">
    <property type="entry name" value="Defensin_beta-like"/>
</dbReference>
<protein>
    <recommendedName>
        <fullName evidence="1">Beta-defensin-like domain-containing protein</fullName>
    </recommendedName>
</protein>
<accession>A0A803VPJ5</accession>
<reference evidence="2" key="1">
    <citation type="submission" date="2025-08" db="UniProtKB">
        <authorList>
            <consortium name="Ensembl"/>
        </authorList>
    </citation>
    <scope>IDENTIFICATION</scope>
</reference>
<dbReference type="Gene3D" id="3.10.360.10">
    <property type="entry name" value="Antimicrobial Peptide, Beta-defensin 2, Chain A"/>
    <property type="match status" value="1"/>
</dbReference>
<dbReference type="Proteomes" id="UP000016665">
    <property type="component" value="Unplaced"/>
</dbReference>
<reference evidence="2" key="2">
    <citation type="submission" date="2025-09" db="UniProtKB">
        <authorList>
            <consortium name="Ensembl"/>
        </authorList>
    </citation>
    <scope>IDENTIFICATION</scope>
</reference>
<organism evidence="2 3">
    <name type="scientific">Ficedula albicollis</name>
    <name type="common">Collared flycatcher</name>
    <name type="synonym">Muscicapa albicollis</name>
    <dbReference type="NCBI Taxonomy" id="59894"/>
    <lineage>
        <taxon>Eukaryota</taxon>
        <taxon>Metazoa</taxon>
        <taxon>Chordata</taxon>
        <taxon>Craniata</taxon>
        <taxon>Vertebrata</taxon>
        <taxon>Euteleostomi</taxon>
        <taxon>Archelosauria</taxon>
        <taxon>Archosauria</taxon>
        <taxon>Dinosauria</taxon>
        <taxon>Saurischia</taxon>
        <taxon>Theropoda</taxon>
        <taxon>Coelurosauria</taxon>
        <taxon>Aves</taxon>
        <taxon>Neognathae</taxon>
        <taxon>Neoaves</taxon>
        <taxon>Telluraves</taxon>
        <taxon>Australaves</taxon>
        <taxon>Passeriformes</taxon>
        <taxon>Muscicapidae</taxon>
        <taxon>Ficedula</taxon>
    </lineage>
</organism>
<evidence type="ECO:0000313" key="2">
    <source>
        <dbReference type="Ensembl" id="ENSFALP00000024651.1"/>
    </source>
</evidence>
<evidence type="ECO:0000259" key="1">
    <source>
        <dbReference type="Pfam" id="PF00711"/>
    </source>
</evidence>